<dbReference type="GO" id="GO:0030170">
    <property type="term" value="F:pyridoxal phosphate binding"/>
    <property type="evidence" value="ECO:0007669"/>
    <property type="project" value="InterPro"/>
</dbReference>
<name>A0A1Q1KSU4_VIBAN</name>
<evidence type="ECO:0000313" key="8">
    <source>
        <dbReference type="Proteomes" id="UP000726136"/>
    </source>
</evidence>
<evidence type="ECO:0000256" key="1">
    <source>
        <dbReference type="ARBA" id="ARBA00001933"/>
    </source>
</evidence>
<sequence>MNSRKWKHELPASIQSRIDYFINDLINANANGKHLVLGKRPTKNDIVLQSNDYLSLADHPLIKARLKNAIDKTHDSVFMSAIFLQDEESKPSLETKFAEFVGFDSCLLSQSGWNANTALLQAVCGPQSNVYIDFFAHMSMWEGARYANANIHPFMHNNCDHLQKLIARHGPGLIVVDSIYSTIGTIAPLTDLVTIAKEYGCAILVDESHSLGTHGEKGAGLVSELGLTAEVDFITASLAKTFAYRAGAIWANNNVNHCIPFVGYPAIFSSTILPYEVEALEATLDIIKSADSKRTQLHRNAHTLRRGLNSIGLSVRSESQIIALETGDERNTEKVRDYLEENQIFGAVFCRPATSKNKNIIRLSLNSNVTDSQIDTILTVCERAQNDSSLYFK</sequence>
<feature type="domain" description="Aminotransferase class I/classII large" evidence="4">
    <location>
        <begin position="45"/>
        <end position="378"/>
    </location>
</feature>
<reference evidence="6 8" key="2">
    <citation type="journal article" date="2021" name="PeerJ">
        <title>Analysis of 44 Vibrio anguillarum genomes reveals high genetic diversity.</title>
        <authorList>
            <person name="Hansen M.J."/>
            <person name="Dalsgaard I."/>
        </authorList>
    </citation>
    <scope>NUCLEOTIDE SEQUENCE [LARGE SCALE GENOMIC DNA]</scope>
    <source>
        <strain evidence="6 8">040915-1/1B</strain>
    </source>
</reference>
<accession>A0A1Q1KSU4</accession>
<protein>
    <submittedName>
        <fullName evidence="5">Quorum-sensing autoinducer synthase</fullName>
    </submittedName>
</protein>
<dbReference type="SUPFAM" id="SSF53383">
    <property type="entry name" value="PLP-dependent transferases"/>
    <property type="match status" value="1"/>
</dbReference>
<dbReference type="InterPro" id="IPR004839">
    <property type="entry name" value="Aminotransferase_I/II_large"/>
</dbReference>
<evidence type="ECO:0000259" key="4">
    <source>
        <dbReference type="Pfam" id="PF00155"/>
    </source>
</evidence>
<dbReference type="Gene3D" id="3.40.640.10">
    <property type="entry name" value="Type I PLP-dependent aspartate aminotransferase-like (Major domain)"/>
    <property type="match status" value="1"/>
</dbReference>
<dbReference type="AlphaFoldDB" id="A0A1Q1KSU4"/>
<comment type="cofactor">
    <cofactor evidence="1">
        <name>pyridoxal 5'-phosphate</name>
        <dbReference type="ChEBI" id="CHEBI:597326"/>
    </cofactor>
</comment>
<evidence type="ECO:0000313" key="5">
    <source>
        <dbReference type="EMBL" id="AZS26866.1"/>
    </source>
</evidence>
<gene>
    <name evidence="5" type="ORF">DYL72_17995</name>
    <name evidence="6" type="ORF">EAY46_02865</name>
</gene>
<dbReference type="GO" id="GO:0009102">
    <property type="term" value="P:biotin biosynthetic process"/>
    <property type="evidence" value="ECO:0007669"/>
    <property type="project" value="TreeGrafter"/>
</dbReference>
<dbReference type="InterPro" id="IPR015424">
    <property type="entry name" value="PyrdxlP-dep_Trfase"/>
</dbReference>
<evidence type="ECO:0000313" key="7">
    <source>
        <dbReference type="Proteomes" id="UP000256923"/>
    </source>
</evidence>
<dbReference type="Gene3D" id="3.90.1150.10">
    <property type="entry name" value="Aspartate Aminotransferase, domain 1"/>
    <property type="match status" value="1"/>
</dbReference>
<evidence type="ECO:0000313" key="6">
    <source>
        <dbReference type="EMBL" id="MBF4372028.1"/>
    </source>
</evidence>
<keyword evidence="8" id="KW-1185">Reference proteome</keyword>
<dbReference type="PANTHER" id="PTHR13693">
    <property type="entry name" value="CLASS II AMINOTRANSFERASE/8-AMINO-7-OXONONANOATE SYNTHASE"/>
    <property type="match status" value="1"/>
</dbReference>
<accession>A0A1E5FQK2</accession>
<keyword evidence="3" id="KW-0663">Pyridoxal phosphate</keyword>
<dbReference type="Proteomes" id="UP000726136">
    <property type="component" value="Unassembled WGS sequence"/>
</dbReference>
<dbReference type="RefSeq" id="WP_017050024.1">
    <property type="nucleotide sequence ID" value="NZ_AJYU02000106.1"/>
</dbReference>
<proteinExistence type="predicted"/>
<dbReference type="InterPro" id="IPR015422">
    <property type="entry name" value="PyrdxlP-dep_Trfase_small"/>
</dbReference>
<dbReference type="InterPro" id="IPR050087">
    <property type="entry name" value="AON_synthase_class-II"/>
</dbReference>
<dbReference type="GO" id="GO:0008710">
    <property type="term" value="F:8-amino-7-oxononanoate synthase activity"/>
    <property type="evidence" value="ECO:0007669"/>
    <property type="project" value="TreeGrafter"/>
</dbReference>
<dbReference type="Pfam" id="PF00155">
    <property type="entry name" value="Aminotran_1_2"/>
    <property type="match status" value="1"/>
</dbReference>
<keyword evidence="2" id="KW-0808">Transferase</keyword>
<dbReference type="PANTHER" id="PTHR13693:SF100">
    <property type="entry name" value="8-AMINO-7-OXONONANOATE SYNTHASE"/>
    <property type="match status" value="1"/>
</dbReference>
<evidence type="ECO:0000256" key="3">
    <source>
        <dbReference type="ARBA" id="ARBA00022898"/>
    </source>
</evidence>
<dbReference type="EMBL" id="CP034673">
    <property type="protein sequence ID" value="AZS26866.1"/>
    <property type="molecule type" value="Genomic_DNA"/>
</dbReference>
<evidence type="ECO:0000256" key="2">
    <source>
        <dbReference type="ARBA" id="ARBA00022679"/>
    </source>
</evidence>
<organism evidence="5 7">
    <name type="scientific">Vibrio anguillarum</name>
    <name type="common">Listonella anguillarum</name>
    <dbReference type="NCBI Taxonomy" id="55601"/>
    <lineage>
        <taxon>Bacteria</taxon>
        <taxon>Pseudomonadati</taxon>
        <taxon>Pseudomonadota</taxon>
        <taxon>Gammaproteobacteria</taxon>
        <taxon>Vibrionales</taxon>
        <taxon>Vibrionaceae</taxon>
        <taxon>Vibrio</taxon>
    </lineage>
</organism>
<dbReference type="Proteomes" id="UP000256923">
    <property type="component" value="Chromosome 2"/>
</dbReference>
<dbReference type="NCBIfam" id="NF005526">
    <property type="entry name" value="PRK07179.1"/>
    <property type="match status" value="1"/>
</dbReference>
<dbReference type="EMBL" id="RDPI01000003">
    <property type="protein sequence ID" value="MBF4372028.1"/>
    <property type="molecule type" value="Genomic_DNA"/>
</dbReference>
<dbReference type="InterPro" id="IPR015421">
    <property type="entry name" value="PyrdxlP-dep_Trfase_major"/>
</dbReference>
<reference evidence="5 7" key="1">
    <citation type="submission" date="2018-12" db="EMBL/GenBank/DDBJ databases">
        <title>Characterization and Draft Genome of Vibrio anguillarum J360 Marine Pathogen Isolated from an Outbreak in Lumpfish (Cyclopterus lumpus).</title>
        <authorList>
            <person name="Vasquez J.I."/>
            <person name="Cao T."/>
            <person name="Chakraborty S."/>
            <person name="Gnanagobal H."/>
            <person name="Wescot J."/>
            <person name="Boyce D."/>
            <person name="Santander J."/>
        </authorList>
    </citation>
    <scope>NUCLEOTIDE SEQUENCE [LARGE SCALE GENOMIC DNA]</scope>
    <source>
        <strain evidence="5 7">J360</strain>
    </source>
</reference>